<evidence type="ECO:0000313" key="9">
    <source>
        <dbReference type="EMBL" id="GAA1492873.1"/>
    </source>
</evidence>
<dbReference type="RefSeq" id="WP_204606727.1">
    <property type="nucleotide sequence ID" value="NZ_BAAAJX010000005.1"/>
</dbReference>
<feature type="binding site" evidence="6">
    <location>
        <begin position="71"/>
        <end position="73"/>
    </location>
    <ligand>
        <name>NAD(+)</name>
        <dbReference type="ChEBI" id="CHEBI:57540"/>
    </ligand>
</feature>
<evidence type="ECO:0000256" key="6">
    <source>
        <dbReference type="PROSITE-ProRule" id="PRU01362"/>
    </source>
</evidence>
<feature type="region of interest" description="Disordered" evidence="7">
    <location>
        <begin position="32"/>
        <end position="54"/>
    </location>
</feature>
<dbReference type="PROSITE" id="PS52018">
    <property type="entry name" value="DART"/>
    <property type="match status" value="1"/>
</dbReference>
<feature type="binding site" evidence="6">
    <location>
        <position position="108"/>
    </location>
    <ligand>
        <name>NAD(+)</name>
        <dbReference type="ChEBI" id="CHEBI:57540"/>
    </ligand>
</feature>
<feature type="binding site" evidence="6">
    <location>
        <position position="88"/>
    </location>
    <ligand>
        <name>NAD(+)</name>
        <dbReference type="ChEBI" id="CHEBI:57540"/>
    </ligand>
</feature>
<evidence type="ECO:0000256" key="3">
    <source>
        <dbReference type="ARBA" id="ARBA00022679"/>
    </source>
</evidence>
<keyword evidence="3 6" id="KW-0808">Transferase</keyword>
<accession>A0ABN1ZB83</accession>
<gene>
    <name evidence="9" type="ORF">GCM10009627_12190</name>
</gene>
<dbReference type="Proteomes" id="UP001501742">
    <property type="component" value="Unassembled WGS sequence"/>
</dbReference>
<feature type="domain" description="DarT" evidence="8">
    <location>
        <begin position="67"/>
        <end position="259"/>
    </location>
</feature>
<feature type="compositionally biased region" description="Low complexity" evidence="7">
    <location>
        <begin position="38"/>
        <end position="49"/>
    </location>
</feature>
<keyword evidence="10" id="KW-1185">Reference proteome</keyword>
<comment type="caution">
    <text evidence="9">The sequence shown here is derived from an EMBL/GenBank/DDBJ whole genome shotgun (WGS) entry which is preliminary data.</text>
</comment>
<feature type="active site" description="Proton acceptor" evidence="6">
    <location>
        <position position="108"/>
    </location>
</feature>
<keyword evidence="2 6" id="KW-0328">Glycosyltransferase</keyword>
<comment type="caution">
    <text evidence="6">Lacks conserved residue(s) required for the propagation of feature annotation.</text>
</comment>
<evidence type="ECO:0000256" key="2">
    <source>
        <dbReference type="ARBA" id="ARBA00022676"/>
    </source>
</evidence>
<evidence type="ECO:0000259" key="8">
    <source>
        <dbReference type="PROSITE" id="PS52018"/>
    </source>
</evidence>
<evidence type="ECO:0000256" key="7">
    <source>
        <dbReference type="SAM" id="MobiDB-lite"/>
    </source>
</evidence>
<name>A0ABN1ZB83_9MICO</name>
<protein>
    <recommendedName>
        <fullName evidence="8">DarT domain-containing protein</fullName>
    </recommendedName>
</protein>
<keyword evidence="1 6" id="KW-1277">Toxin-antitoxin system</keyword>
<organism evidence="9 10">
    <name type="scientific">Curtobacterium herbarum</name>
    <dbReference type="NCBI Taxonomy" id="150122"/>
    <lineage>
        <taxon>Bacteria</taxon>
        <taxon>Bacillati</taxon>
        <taxon>Actinomycetota</taxon>
        <taxon>Actinomycetes</taxon>
        <taxon>Micrococcales</taxon>
        <taxon>Microbacteriaceae</taxon>
        <taxon>Curtobacterium</taxon>
    </lineage>
</organism>
<sequence length="265" mass="28222">MTDECIHGFPIELCDICSPRQRDPEDIIKTPTPRRSRVTTSLRSTPSTPGGKVPAQVLPATRDFAALRAHHVTHIDNLAAIVAEGAVLASDQVTPVVDVSSAATREARGAATAPDGSSVAGHVPFTLSPDARRWDELRSGAEEDRWSDAARRTRATEFVVLVVPTTAFGASVILADTDADDPDVRFAVGPDAATNLLRRTDITDPSMHGVELLAGPRVPLSSVALVGVPNDRVRQQVKAVFAEQGGPAPRVAVFPPWFVPPLPED</sequence>
<dbReference type="EMBL" id="BAAAJX010000005">
    <property type="protein sequence ID" value="GAA1492873.1"/>
    <property type="molecule type" value="Genomic_DNA"/>
</dbReference>
<comment type="catalytic activity">
    <reaction evidence="6">
        <text>a thymidine in DNA + NAD(+) = an N-(ADP-alpha-D-ribosyl)-thymidine in DNA + nicotinamide + H(+)</text>
        <dbReference type="Rhea" id="RHEA:71651"/>
        <dbReference type="Rhea" id="RHEA-COMP:13556"/>
        <dbReference type="Rhea" id="RHEA-COMP:18051"/>
        <dbReference type="ChEBI" id="CHEBI:15378"/>
        <dbReference type="ChEBI" id="CHEBI:17154"/>
        <dbReference type="ChEBI" id="CHEBI:57540"/>
        <dbReference type="ChEBI" id="CHEBI:137386"/>
        <dbReference type="ChEBI" id="CHEBI:191199"/>
    </reaction>
</comment>
<evidence type="ECO:0000256" key="4">
    <source>
        <dbReference type="ARBA" id="ARBA00022695"/>
    </source>
</evidence>
<evidence type="ECO:0000313" key="10">
    <source>
        <dbReference type="Proteomes" id="UP001501742"/>
    </source>
</evidence>
<keyword evidence="5 6" id="KW-0238">DNA-binding</keyword>
<keyword evidence="4 6" id="KW-0548">Nucleotidyltransferase</keyword>
<evidence type="ECO:0000256" key="5">
    <source>
        <dbReference type="ARBA" id="ARBA00023125"/>
    </source>
</evidence>
<comment type="similarity">
    <text evidence="6">Belongs to the DarT ADP-ribosyltransferase family.</text>
</comment>
<dbReference type="InterPro" id="IPR029494">
    <property type="entry name" value="DarT"/>
</dbReference>
<feature type="active site" evidence="6">
    <location>
        <position position="211"/>
    </location>
</feature>
<evidence type="ECO:0000256" key="1">
    <source>
        <dbReference type="ARBA" id="ARBA00022649"/>
    </source>
</evidence>
<reference evidence="9 10" key="1">
    <citation type="journal article" date="2019" name="Int. J. Syst. Evol. Microbiol.">
        <title>The Global Catalogue of Microorganisms (GCM) 10K type strain sequencing project: providing services to taxonomists for standard genome sequencing and annotation.</title>
        <authorList>
            <consortium name="The Broad Institute Genomics Platform"/>
            <consortium name="The Broad Institute Genome Sequencing Center for Infectious Disease"/>
            <person name="Wu L."/>
            <person name="Ma J."/>
        </authorList>
    </citation>
    <scope>NUCLEOTIDE SEQUENCE [LARGE SCALE GENOMIC DNA]</scope>
    <source>
        <strain evidence="9 10">JCM 12140</strain>
    </source>
</reference>
<dbReference type="Pfam" id="PF14487">
    <property type="entry name" value="DarT"/>
    <property type="match status" value="1"/>
</dbReference>
<proteinExistence type="inferred from homology"/>